<dbReference type="PANTHER" id="PTHR14143:SF1">
    <property type="entry name" value="IRG-TYPE G DOMAIN-CONTAINING PROTEIN"/>
    <property type="match status" value="1"/>
</dbReference>
<feature type="domain" description="IRG-type G" evidence="3">
    <location>
        <begin position="153"/>
        <end position="348"/>
    </location>
</feature>
<reference evidence="4 5" key="1">
    <citation type="submission" date="2014-04" db="EMBL/GenBank/DDBJ databases">
        <authorList>
            <consortium name="DOE Joint Genome Institute"/>
            <person name="Kuo A."/>
            <person name="Kohler A."/>
            <person name="Nagy L.G."/>
            <person name="Floudas D."/>
            <person name="Copeland A."/>
            <person name="Barry K.W."/>
            <person name="Cichocki N."/>
            <person name="Veneault-Fourrey C."/>
            <person name="LaButti K."/>
            <person name="Lindquist E.A."/>
            <person name="Lipzen A."/>
            <person name="Lundell T."/>
            <person name="Morin E."/>
            <person name="Murat C."/>
            <person name="Sun H."/>
            <person name="Tunlid A."/>
            <person name="Henrissat B."/>
            <person name="Grigoriev I.V."/>
            <person name="Hibbett D.S."/>
            <person name="Martin F."/>
            <person name="Nordberg H.P."/>
            <person name="Cantor M.N."/>
            <person name="Hua S.X."/>
        </authorList>
    </citation>
    <scope>NUCLEOTIDE SEQUENCE [LARGE SCALE GENOMIC DNA]</scope>
    <source>
        <strain evidence="4 5">Foug A</strain>
    </source>
</reference>
<dbReference type="HOGENOM" id="CLU_034479_0_0_1"/>
<dbReference type="PANTHER" id="PTHR14143">
    <property type="entry name" value="INTERFERON-INDUCIBLE GTPASE FAMILY MEMBER"/>
    <property type="match status" value="1"/>
</dbReference>
<gene>
    <name evidence="4" type="ORF">SCLCIDRAFT_28936</name>
</gene>
<dbReference type="InterPro" id="IPR030385">
    <property type="entry name" value="G_IRG_dom"/>
</dbReference>
<dbReference type="Proteomes" id="UP000053989">
    <property type="component" value="Unassembled WGS sequence"/>
</dbReference>
<evidence type="ECO:0000256" key="1">
    <source>
        <dbReference type="ARBA" id="ARBA00005429"/>
    </source>
</evidence>
<keyword evidence="5" id="KW-1185">Reference proteome</keyword>
<dbReference type="Pfam" id="PF05049">
    <property type="entry name" value="IIGP"/>
    <property type="match status" value="1"/>
</dbReference>
<evidence type="ECO:0000313" key="5">
    <source>
        <dbReference type="Proteomes" id="UP000053989"/>
    </source>
</evidence>
<dbReference type="InterPro" id="IPR027417">
    <property type="entry name" value="P-loop_NTPase"/>
</dbReference>
<evidence type="ECO:0000259" key="3">
    <source>
        <dbReference type="PROSITE" id="PS51716"/>
    </source>
</evidence>
<dbReference type="STRING" id="1036808.A0A0C2ZY00"/>
<accession>A0A0C2ZY00</accession>
<proteinExistence type="inferred from homology"/>
<dbReference type="OrthoDB" id="422720at2759"/>
<protein>
    <recommendedName>
        <fullName evidence="3">IRG-type G domain-containing protein</fullName>
    </recommendedName>
</protein>
<feature type="coiled-coil region" evidence="2">
    <location>
        <begin position="14"/>
        <end position="111"/>
    </location>
</feature>
<dbReference type="GO" id="GO:0005525">
    <property type="term" value="F:GTP binding"/>
    <property type="evidence" value="ECO:0007669"/>
    <property type="project" value="InterPro"/>
</dbReference>
<dbReference type="Gene3D" id="3.40.50.300">
    <property type="entry name" value="P-loop containing nucleotide triphosphate hydrolases"/>
    <property type="match status" value="1"/>
</dbReference>
<dbReference type="InParanoid" id="A0A0C2ZY00"/>
<dbReference type="InterPro" id="IPR007743">
    <property type="entry name" value="Immunity-related_GTPase-like"/>
</dbReference>
<dbReference type="PROSITE" id="PS51716">
    <property type="entry name" value="G_IRG"/>
    <property type="match status" value="1"/>
</dbReference>
<comment type="similarity">
    <text evidence="1">Belongs to the TRAFAC class dynamin-like GTPase superfamily. IRG family.</text>
</comment>
<reference evidence="5" key="2">
    <citation type="submission" date="2015-01" db="EMBL/GenBank/DDBJ databases">
        <title>Evolutionary Origins and Diversification of the Mycorrhizal Mutualists.</title>
        <authorList>
            <consortium name="DOE Joint Genome Institute"/>
            <consortium name="Mycorrhizal Genomics Consortium"/>
            <person name="Kohler A."/>
            <person name="Kuo A."/>
            <person name="Nagy L.G."/>
            <person name="Floudas D."/>
            <person name="Copeland A."/>
            <person name="Barry K.W."/>
            <person name="Cichocki N."/>
            <person name="Veneault-Fourrey C."/>
            <person name="LaButti K."/>
            <person name="Lindquist E.A."/>
            <person name="Lipzen A."/>
            <person name="Lundell T."/>
            <person name="Morin E."/>
            <person name="Murat C."/>
            <person name="Riley R."/>
            <person name="Ohm R."/>
            <person name="Sun H."/>
            <person name="Tunlid A."/>
            <person name="Henrissat B."/>
            <person name="Grigoriev I.V."/>
            <person name="Hibbett D.S."/>
            <person name="Martin F."/>
        </authorList>
    </citation>
    <scope>NUCLEOTIDE SEQUENCE [LARGE SCALE GENOMIC DNA]</scope>
    <source>
        <strain evidence="5">Foug A</strain>
    </source>
</reference>
<evidence type="ECO:0000313" key="4">
    <source>
        <dbReference type="EMBL" id="KIM57332.1"/>
    </source>
</evidence>
<dbReference type="SUPFAM" id="SSF52540">
    <property type="entry name" value="P-loop containing nucleoside triphosphate hydrolases"/>
    <property type="match status" value="1"/>
</dbReference>
<organism evidence="4 5">
    <name type="scientific">Scleroderma citrinum Foug A</name>
    <dbReference type="NCBI Taxonomy" id="1036808"/>
    <lineage>
        <taxon>Eukaryota</taxon>
        <taxon>Fungi</taxon>
        <taxon>Dikarya</taxon>
        <taxon>Basidiomycota</taxon>
        <taxon>Agaricomycotina</taxon>
        <taxon>Agaricomycetes</taxon>
        <taxon>Agaricomycetidae</taxon>
        <taxon>Boletales</taxon>
        <taxon>Sclerodermatineae</taxon>
        <taxon>Sclerodermataceae</taxon>
        <taxon>Scleroderma</taxon>
    </lineage>
</organism>
<dbReference type="EMBL" id="KN822102">
    <property type="protein sequence ID" value="KIM57332.1"/>
    <property type="molecule type" value="Genomic_DNA"/>
</dbReference>
<sequence length="408" mass="45989">MGHVFSVLFDPNRLSVAERRAEDAEKSAKEAGQNAEEACRRAAELNARIDQMMEDIRRLQEMFSSNCKDAKESEETIKKLAEAAKEAEKQATEALAKMAEAEANFQQAMAEAGREASAKDEILRFWEAGIQPAEIPTKEERQAMKDKIQYDDKIFHIAIAGVSGSGKSSLVNAFRGLRSKSPGAAPTGVTETTREMARYPPSNSEHPLAWYDVPGACTNSFSGWQYFAKQGLYVFDAIIVLFDGRFTETDITILDNCKRFAIPSFIVRSKADVQIHNVIMANQSDDDEENEYNPQRFQQQYEEAKMQLVEETQESVKGNLQQVDLPDQRVYIISANSLQMLVKNKKPQKVIDEVKLLRDIYLTAHGIRASDALDLAVQDLAKWEGAFHQDRSPRSQDKDVLQDWEPVL</sequence>
<evidence type="ECO:0000256" key="2">
    <source>
        <dbReference type="SAM" id="Coils"/>
    </source>
</evidence>
<keyword evidence="2" id="KW-0175">Coiled coil</keyword>
<dbReference type="GO" id="GO:0016020">
    <property type="term" value="C:membrane"/>
    <property type="evidence" value="ECO:0007669"/>
    <property type="project" value="InterPro"/>
</dbReference>
<name>A0A0C2ZY00_9AGAM</name>
<dbReference type="AlphaFoldDB" id="A0A0C2ZY00"/>